<accession>A0A6N2YP42</accession>
<dbReference type="EMBL" id="CACRUH010000011">
    <property type="protein sequence ID" value="VYT67162.1"/>
    <property type="molecule type" value="Genomic_DNA"/>
</dbReference>
<name>A0A6N2YP42_9FIRM</name>
<organism evidence="1">
    <name type="scientific">Hungatella hathewayi</name>
    <dbReference type="NCBI Taxonomy" id="154046"/>
    <lineage>
        <taxon>Bacteria</taxon>
        <taxon>Bacillati</taxon>
        <taxon>Bacillota</taxon>
        <taxon>Clostridia</taxon>
        <taxon>Lachnospirales</taxon>
        <taxon>Lachnospiraceae</taxon>
        <taxon>Hungatella</taxon>
    </lineage>
</organism>
<sequence>MYQNEYVDSYGFIHSIDNIIVDYYLTCSYKLATTLLFEVLAPFGFIQDSGSKLDMLPSFRYEYYRNLIWYDGFTFSLGKYSHYDKVHGSWLELDVMRFKVNPNKHDGTPLMEAVIRYIRNNCKDGYLVRYDYAVDIKCPLSDVVVLGSRKEKGLYKGTRYFGQRHKHGYCKIYDKQVEQHLDYELTRIEYTFCSSNIPVFDDILIRAPVSVQNGLESLPAQSRLYLDMLQEIEALGGDMEAYLQRIAFRTRKKIEPYLCSGIRLRVDSYIFDYLIDCLLDKFIISSVEEPVNTEGTDFITDFDCKLPFPE</sequence>
<evidence type="ECO:0000313" key="1">
    <source>
        <dbReference type="EMBL" id="VYT67162.1"/>
    </source>
</evidence>
<protein>
    <recommendedName>
        <fullName evidence="2">Replication initiation factor domain-containing protein</fullName>
    </recommendedName>
</protein>
<dbReference type="RefSeq" id="WP_156832203.1">
    <property type="nucleotide sequence ID" value="NZ_CACRUH010000011.1"/>
</dbReference>
<gene>
    <name evidence="1" type="ORF">CHLFYP18_05276</name>
</gene>
<proteinExistence type="predicted"/>
<dbReference type="AlphaFoldDB" id="A0A6N2YP42"/>
<evidence type="ECO:0008006" key="2">
    <source>
        <dbReference type="Google" id="ProtNLM"/>
    </source>
</evidence>
<reference evidence="1" key="1">
    <citation type="submission" date="2019-11" db="EMBL/GenBank/DDBJ databases">
        <authorList>
            <person name="Feng L."/>
        </authorList>
    </citation>
    <scope>NUCLEOTIDE SEQUENCE</scope>
    <source>
        <strain evidence="1">ChathewayiLFYP18</strain>
    </source>
</reference>